<dbReference type="EMBL" id="JAPRAY010000003">
    <property type="protein sequence ID" value="MCZ0666479.1"/>
    <property type="molecule type" value="Genomic_DNA"/>
</dbReference>
<dbReference type="InterPro" id="IPR046688">
    <property type="entry name" value="DUF6558_N"/>
</dbReference>
<name>A0A396G226_MEDGN</name>
<dbReference type="Pfam" id="PF20195">
    <property type="entry name" value="DUF6558"/>
    <property type="match status" value="1"/>
</dbReference>
<proteinExistence type="predicted"/>
<gene>
    <name evidence="2" type="ORF">OZZ17_02865</name>
</gene>
<protein>
    <recommendedName>
        <fullName evidence="1">DUF6558 domain-containing protein</fullName>
    </recommendedName>
</protein>
<evidence type="ECO:0000313" key="3">
    <source>
        <dbReference type="Proteomes" id="UP001079535"/>
    </source>
</evidence>
<dbReference type="Proteomes" id="UP001079535">
    <property type="component" value="Unassembled WGS sequence"/>
</dbReference>
<dbReference type="AlphaFoldDB" id="A0A396G226"/>
<accession>A0A396G226</accession>
<reference evidence="2" key="1">
    <citation type="submission" date="2022-11" db="EMBL/GenBank/DDBJ databases">
        <title>Temperate bacteriophages infecting mucin-degrading bacterium Ruminococcus gnavus from the human gut.</title>
        <authorList>
            <person name="Buttimer C."/>
        </authorList>
    </citation>
    <scope>NUCLEOTIDE SEQUENCE</scope>
    <source>
        <strain evidence="2">CCUG 49994</strain>
    </source>
</reference>
<feature type="domain" description="DUF6558" evidence="1">
    <location>
        <begin position="3"/>
        <end position="143"/>
    </location>
</feature>
<dbReference type="RefSeq" id="WP_118401436.1">
    <property type="nucleotide sequence ID" value="NZ_JAPRAY010000003.1"/>
</dbReference>
<sequence length="357" mass="41565">MILVCKDFEFDEQTLKQQNLSSVNFDDDTSLPSTIVREMESTTMNKYRPEVTGFGTTYTETLVFEIHITKDYEVNTSQEELELSTEEYEETVSWLTSPQEHRWLKITTQQEEVVKVKGYFSSVTPYENWGICYGLRCTFTCNSPFSYVEKQDQQIITRSKNFMLQNTSSDKYGYVYPVINIHPKATEQIYIHNLSDSKTLESGTISLQSTNKLTLQLLMNKIENYAKMNGYTLEYVYDKDSHVVSVCNNTAILFYLTDSYGVKNKYGAYYIENGQYYIFQGGFFYCQVQRDLQLKLDCKNLALYDELGRPVVFERVGIQAEDNIYWIRLINGYNTFRAFGNVTLDITYLEPRKGALI</sequence>
<evidence type="ECO:0000259" key="1">
    <source>
        <dbReference type="Pfam" id="PF20195"/>
    </source>
</evidence>
<organism evidence="2 3">
    <name type="scientific">Mediterraneibacter gnavus</name>
    <name type="common">Ruminococcus gnavus</name>
    <dbReference type="NCBI Taxonomy" id="33038"/>
    <lineage>
        <taxon>Bacteria</taxon>
        <taxon>Bacillati</taxon>
        <taxon>Bacillota</taxon>
        <taxon>Clostridia</taxon>
        <taxon>Lachnospirales</taxon>
        <taxon>Lachnospiraceae</taxon>
        <taxon>Mediterraneibacter</taxon>
    </lineage>
</organism>
<evidence type="ECO:0000313" key="2">
    <source>
        <dbReference type="EMBL" id="MCZ0666479.1"/>
    </source>
</evidence>
<comment type="caution">
    <text evidence="2">The sequence shown here is derived from an EMBL/GenBank/DDBJ whole genome shotgun (WGS) entry which is preliminary data.</text>
</comment>